<evidence type="ECO:0000256" key="5">
    <source>
        <dbReference type="ARBA" id="ARBA00022917"/>
    </source>
</evidence>
<dbReference type="FunFam" id="2.40.50.140:FF:000047">
    <property type="entry name" value="tyrosine--tRNA ligase, cytoplasmic isoform X2"/>
    <property type="match status" value="1"/>
</dbReference>
<keyword evidence="11" id="KW-1185">Reference proteome</keyword>
<evidence type="ECO:0000256" key="7">
    <source>
        <dbReference type="SAM" id="Coils"/>
    </source>
</evidence>
<comment type="caution">
    <text evidence="10">The sequence shown here is derived from an EMBL/GenBank/DDBJ whole genome shotgun (WGS) entry which is preliminary data.</text>
</comment>
<dbReference type="GO" id="GO:0006412">
    <property type="term" value="P:translation"/>
    <property type="evidence" value="ECO:0007669"/>
    <property type="project" value="UniProtKB-KW"/>
</dbReference>
<feature type="domain" description="TRNA-binding" evidence="9">
    <location>
        <begin position="171"/>
        <end position="272"/>
    </location>
</feature>
<dbReference type="Gene3D" id="2.40.50.140">
    <property type="entry name" value="Nucleic acid-binding proteins"/>
    <property type="match status" value="1"/>
</dbReference>
<dbReference type="GO" id="GO:0000049">
    <property type="term" value="F:tRNA binding"/>
    <property type="evidence" value="ECO:0007669"/>
    <property type="project" value="UniProtKB-UniRule"/>
</dbReference>
<organism evidence="10 11">
    <name type="scientific">Cryptotermes secundus</name>
    <dbReference type="NCBI Taxonomy" id="105785"/>
    <lineage>
        <taxon>Eukaryota</taxon>
        <taxon>Metazoa</taxon>
        <taxon>Ecdysozoa</taxon>
        <taxon>Arthropoda</taxon>
        <taxon>Hexapoda</taxon>
        <taxon>Insecta</taxon>
        <taxon>Pterygota</taxon>
        <taxon>Neoptera</taxon>
        <taxon>Polyneoptera</taxon>
        <taxon>Dictyoptera</taxon>
        <taxon>Blattodea</taxon>
        <taxon>Blattoidea</taxon>
        <taxon>Termitoidae</taxon>
        <taxon>Kalotermitidae</taxon>
        <taxon>Cryptotermitinae</taxon>
        <taxon>Cryptotermes</taxon>
    </lineage>
</organism>
<dbReference type="InterPro" id="IPR012340">
    <property type="entry name" value="NA-bd_OB-fold"/>
</dbReference>
<dbReference type="Proteomes" id="UP000235965">
    <property type="component" value="Unassembled WGS sequence"/>
</dbReference>
<comment type="subcellular location">
    <subcellularLocation>
        <location evidence="1">Cytoplasm</location>
    </subcellularLocation>
</comment>
<dbReference type="PANTHER" id="PTHR11586">
    <property type="entry name" value="TRNA-AMINOACYLATION COFACTOR ARC1 FAMILY MEMBER"/>
    <property type="match status" value="1"/>
</dbReference>
<dbReference type="EMBL" id="NEVH01002552">
    <property type="protein sequence ID" value="PNF42124.1"/>
    <property type="molecule type" value="Genomic_DNA"/>
</dbReference>
<evidence type="ECO:0000313" key="11">
    <source>
        <dbReference type="Proteomes" id="UP000235965"/>
    </source>
</evidence>
<feature type="region of interest" description="Disordered" evidence="8">
    <location>
        <begin position="103"/>
        <end position="170"/>
    </location>
</feature>
<keyword evidence="2" id="KW-0963">Cytoplasm</keyword>
<evidence type="ECO:0000256" key="6">
    <source>
        <dbReference type="PROSITE-ProRule" id="PRU00209"/>
    </source>
</evidence>
<evidence type="ECO:0000256" key="8">
    <source>
        <dbReference type="SAM" id="MobiDB-lite"/>
    </source>
</evidence>
<dbReference type="InParanoid" id="A0A2J7RMR1"/>
<evidence type="ECO:0000256" key="1">
    <source>
        <dbReference type="ARBA" id="ARBA00004496"/>
    </source>
</evidence>
<gene>
    <name evidence="10" type="primary">Aimp1</name>
    <name evidence="10" type="ORF">B7P43_G10273</name>
</gene>
<evidence type="ECO:0000259" key="9">
    <source>
        <dbReference type="PROSITE" id="PS50886"/>
    </source>
</evidence>
<protein>
    <submittedName>
        <fullName evidence="10">Aminoacyl tRNA synthase complex-interacting multifunctional protein 1</fullName>
    </submittedName>
</protein>
<keyword evidence="5" id="KW-0648">Protein biosynthesis</keyword>
<evidence type="ECO:0000256" key="4">
    <source>
        <dbReference type="ARBA" id="ARBA00022884"/>
    </source>
</evidence>
<keyword evidence="7" id="KW-0175">Coiled coil</keyword>
<proteinExistence type="predicted"/>
<evidence type="ECO:0000313" key="10">
    <source>
        <dbReference type="EMBL" id="PNF42124.1"/>
    </source>
</evidence>
<dbReference type="AlphaFoldDB" id="A0A2J7RMR1"/>
<feature type="coiled-coil region" evidence="7">
    <location>
        <begin position="29"/>
        <end position="93"/>
    </location>
</feature>
<dbReference type="SUPFAM" id="SSF50249">
    <property type="entry name" value="Nucleic acid-binding proteins"/>
    <property type="match status" value="1"/>
</dbReference>
<dbReference type="PANTHER" id="PTHR11586:SF33">
    <property type="entry name" value="AMINOACYL TRNA SYNTHASE COMPLEX-INTERACTING MULTIFUNCTIONAL PROTEIN 1"/>
    <property type="match status" value="1"/>
</dbReference>
<dbReference type="CDD" id="cd02799">
    <property type="entry name" value="tRNA_bind_EMAP-II_like"/>
    <property type="match status" value="1"/>
</dbReference>
<dbReference type="PROSITE" id="PS50886">
    <property type="entry name" value="TRBD"/>
    <property type="match status" value="1"/>
</dbReference>
<dbReference type="FunCoup" id="A0A2J7RMR1">
    <property type="interactions" value="1725"/>
</dbReference>
<name>A0A2J7RMR1_9NEOP</name>
<dbReference type="GO" id="GO:0005737">
    <property type="term" value="C:cytoplasm"/>
    <property type="evidence" value="ECO:0007669"/>
    <property type="project" value="UniProtKB-SubCell"/>
</dbReference>
<evidence type="ECO:0000256" key="2">
    <source>
        <dbReference type="ARBA" id="ARBA00022490"/>
    </source>
</evidence>
<reference evidence="10 11" key="1">
    <citation type="submission" date="2017-12" db="EMBL/GenBank/DDBJ databases">
        <title>Hemimetabolous genomes reveal molecular basis of termite eusociality.</title>
        <authorList>
            <person name="Harrison M.C."/>
            <person name="Jongepier E."/>
            <person name="Robertson H.M."/>
            <person name="Arning N."/>
            <person name="Bitard-Feildel T."/>
            <person name="Chao H."/>
            <person name="Childers C.P."/>
            <person name="Dinh H."/>
            <person name="Doddapaneni H."/>
            <person name="Dugan S."/>
            <person name="Gowin J."/>
            <person name="Greiner C."/>
            <person name="Han Y."/>
            <person name="Hu H."/>
            <person name="Hughes D.S.T."/>
            <person name="Huylmans A.-K."/>
            <person name="Kemena C."/>
            <person name="Kremer L.P.M."/>
            <person name="Lee S.L."/>
            <person name="Lopez-Ezquerra A."/>
            <person name="Mallet L."/>
            <person name="Monroy-Kuhn J.M."/>
            <person name="Moser A."/>
            <person name="Murali S.C."/>
            <person name="Muzny D.M."/>
            <person name="Otani S."/>
            <person name="Piulachs M.-D."/>
            <person name="Poelchau M."/>
            <person name="Qu J."/>
            <person name="Schaub F."/>
            <person name="Wada-Katsumata A."/>
            <person name="Worley K.C."/>
            <person name="Xie Q."/>
            <person name="Ylla G."/>
            <person name="Poulsen M."/>
            <person name="Gibbs R.A."/>
            <person name="Schal C."/>
            <person name="Richards S."/>
            <person name="Belles X."/>
            <person name="Korb J."/>
            <person name="Bornberg-Bauer E."/>
        </authorList>
    </citation>
    <scope>NUCLEOTIDE SEQUENCE [LARGE SCALE GENOMIC DNA]</scope>
    <source>
        <tissue evidence="10">Whole body</tissue>
    </source>
</reference>
<dbReference type="Pfam" id="PF01588">
    <property type="entry name" value="tRNA_bind"/>
    <property type="match status" value="1"/>
</dbReference>
<keyword evidence="4 6" id="KW-0694">RNA-binding</keyword>
<dbReference type="InterPro" id="IPR002547">
    <property type="entry name" value="tRNA-bd_dom"/>
</dbReference>
<accession>A0A2J7RMR1</accession>
<evidence type="ECO:0000256" key="3">
    <source>
        <dbReference type="ARBA" id="ARBA00022555"/>
    </source>
</evidence>
<keyword evidence="3 6" id="KW-0820">tRNA-binding</keyword>
<dbReference type="OrthoDB" id="197206at2759"/>
<dbReference type="STRING" id="105785.A0A2J7RMR1"/>
<sequence length="332" mass="36330">MCFARNIVIKKIISLANFSIKRMAMNERLLRLETNAITAEEMVKKLKSEVAEVKRLSAQEQNKARVKALEAENDHLRNEIEEWKNKLIKLEIANGIKQVLLPSQDMTSKPQEDQPLKTSALAEDTPKPLATNEPNQKLGDKANKKKKEKPAEGKSTKSGGGGATSEEPPVDVGRLDLRVGCIISAKKHPDADSLYVEEIDVGEEKARTVVSGLVKFVPVEELQNRHVVVLCNLKPVKMRGITSEAMVMCASTPEKVEVLLPPVGSIPGDEIHVEGYPRVPDPVLNPKKKIFETVAPDLKTNSERVAVFKGAAFTVLGKGVVTAPSLIGVSIK</sequence>
<dbReference type="InterPro" id="IPR051270">
    <property type="entry name" value="Tyrosine-tRNA_ligase_regulator"/>
</dbReference>